<proteinExistence type="predicted"/>
<dbReference type="EMBL" id="CM055097">
    <property type="protein sequence ID" value="KAJ7551304.1"/>
    <property type="molecule type" value="Genomic_DNA"/>
</dbReference>
<comment type="caution">
    <text evidence="1">The sequence shown here is derived from an EMBL/GenBank/DDBJ whole genome shotgun (WGS) entry which is preliminary data.</text>
</comment>
<evidence type="ECO:0000313" key="2">
    <source>
        <dbReference type="Proteomes" id="UP001162992"/>
    </source>
</evidence>
<dbReference type="Proteomes" id="UP001162992">
    <property type="component" value="Chromosome 6"/>
</dbReference>
<name>A0ACC2DAY5_DIPCM</name>
<gene>
    <name evidence="1" type="ORF">O6H91_06G009400</name>
</gene>
<accession>A0ACC2DAY5</accession>
<organism evidence="1 2">
    <name type="scientific">Diphasiastrum complanatum</name>
    <name type="common">Issler's clubmoss</name>
    <name type="synonym">Lycopodium complanatum</name>
    <dbReference type="NCBI Taxonomy" id="34168"/>
    <lineage>
        <taxon>Eukaryota</taxon>
        <taxon>Viridiplantae</taxon>
        <taxon>Streptophyta</taxon>
        <taxon>Embryophyta</taxon>
        <taxon>Tracheophyta</taxon>
        <taxon>Lycopodiopsida</taxon>
        <taxon>Lycopodiales</taxon>
        <taxon>Lycopodiaceae</taxon>
        <taxon>Lycopodioideae</taxon>
        <taxon>Diphasiastrum</taxon>
    </lineage>
</organism>
<reference evidence="2" key="1">
    <citation type="journal article" date="2024" name="Proc. Natl. Acad. Sci. U.S.A.">
        <title>Extraordinary preservation of gene collinearity over three hundred million years revealed in homosporous lycophytes.</title>
        <authorList>
            <person name="Li C."/>
            <person name="Wickell D."/>
            <person name="Kuo L.Y."/>
            <person name="Chen X."/>
            <person name="Nie B."/>
            <person name="Liao X."/>
            <person name="Peng D."/>
            <person name="Ji J."/>
            <person name="Jenkins J."/>
            <person name="Williams M."/>
            <person name="Shu S."/>
            <person name="Plott C."/>
            <person name="Barry K."/>
            <person name="Rajasekar S."/>
            <person name="Grimwood J."/>
            <person name="Han X."/>
            <person name="Sun S."/>
            <person name="Hou Z."/>
            <person name="He W."/>
            <person name="Dai G."/>
            <person name="Sun C."/>
            <person name="Schmutz J."/>
            <person name="Leebens-Mack J.H."/>
            <person name="Li F.W."/>
            <person name="Wang L."/>
        </authorList>
    </citation>
    <scope>NUCLEOTIDE SEQUENCE [LARGE SCALE GENOMIC DNA]</scope>
    <source>
        <strain evidence="2">cv. PW_Plant_1</strain>
    </source>
</reference>
<protein>
    <submittedName>
        <fullName evidence="1">Uncharacterized protein</fullName>
    </submittedName>
</protein>
<sequence length="379" mass="41463">MGSDKIGLVEENGAASKVEEKEAEPTKVQNLERMKVLELGTLSTVPMALRAAIILDVFEIINKVSPTEPISAKDIVAHIPTTTTKSAVYLDRILKLLASREILSDTIVEVDGKKESRYGLTPLCKYLIKDEMGMSLAPLVVMNQDKVFMASWQYLPEAVLDGGEPFFKAHGKNAFQLGTEDPRLDKLFNTAMGSHSTLFMKATLDAYDGFKNISKLVDVGGGFGSSLNMIVSKYPHIQGINFDQPHVVALAPQYPGVEHVGGNMFESVPSGEAIFMKWILHDWSDDHCLTILKNCYKSVPDAGKVIVVDAVLPATVDHSLAAKVGYSVDLLMLAYNQGGKERTEEEFKDLALAAGFAGIKVICTIDSMSVLEFYKVLEL</sequence>
<evidence type="ECO:0000313" key="1">
    <source>
        <dbReference type="EMBL" id="KAJ7551304.1"/>
    </source>
</evidence>
<keyword evidence="2" id="KW-1185">Reference proteome</keyword>